<dbReference type="EMBL" id="JBHSRI010000015">
    <property type="protein sequence ID" value="MFC6039658.1"/>
    <property type="molecule type" value="Genomic_DNA"/>
</dbReference>
<proteinExistence type="predicted"/>
<accession>A0ABW1L7D9</accession>
<evidence type="ECO:0000313" key="2">
    <source>
        <dbReference type="EMBL" id="MFC6039658.1"/>
    </source>
</evidence>
<keyword evidence="1" id="KW-0472">Membrane</keyword>
<evidence type="ECO:0000256" key="1">
    <source>
        <dbReference type="SAM" id="Phobius"/>
    </source>
</evidence>
<dbReference type="RefSeq" id="WP_377733787.1">
    <property type="nucleotide sequence ID" value="NZ_JBHSRI010000015.1"/>
</dbReference>
<sequence length="141" mass="16057">MKNFLITIIGALIFPFFMVLMMYLVNPVNEFMYAFGIITGAPLVLVFGLIAVKTTKWIVEKNKIENLMKKKSIKMISLFTSGAFGGLFFTFFYGWISGVDMWRVLDTFVIIGCVSYGFSASLIWLGVEKVISFIPKKTRNY</sequence>
<keyword evidence="1" id="KW-0812">Transmembrane</keyword>
<feature type="transmembrane region" description="Helical" evidence="1">
    <location>
        <begin position="31"/>
        <end position="52"/>
    </location>
</feature>
<feature type="transmembrane region" description="Helical" evidence="1">
    <location>
        <begin position="108"/>
        <end position="127"/>
    </location>
</feature>
<keyword evidence="3" id="KW-1185">Reference proteome</keyword>
<feature type="transmembrane region" description="Helical" evidence="1">
    <location>
        <begin position="5"/>
        <end position="25"/>
    </location>
</feature>
<feature type="transmembrane region" description="Helical" evidence="1">
    <location>
        <begin position="73"/>
        <end position="96"/>
    </location>
</feature>
<keyword evidence="1" id="KW-1133">Transmembrane helix</keyword>
<reference evidence="3" key="1">
    <citation type="journal article" date="2019" name="Int. J. Syst. Evol. Microbiol.">
        <title>The Global Catalogue of Microorganisms (GCM) 10K type strain sequencing project: providing services to taxonomists for standard genome sequencing and annotation.</title>
        <authorList>
            <consortium name="The Broad Institute Genomics Platform"/>
            <consortium name="The Broad Institute Genome Sequencing Center for Infectious Disease"/>
            <person name="Wu L."/>
            <person name="Ma J."/>
        </authorList>
    </citation>
    <scope>NUCLEOTIDE SEQUENCE [LARGE SCALE GENOMIC DNA]</scope>
    <source>
        <strain evidence="3">CCUG 54527</strain>
    </source>
</reference>
<organism evidence="2 3">
    <name type="scientific">Paenisporosarcina macmurdoensis</name>
    <dbReference type="NCBI Taxonomy" id="212659"/>
    <lineage>
        <taxon>Bacteria</taxon>
        <taxon>Bacillati</taxon>
        <taxon>Bacillota</taxon>
        <taxon>Bacilli</taxon>
        <taxon>Bacillales</taxon>
        <taxon>Caryophanaceae</taxon>
        <taxon>Paenisporosarcina</taxon>
    </lineage>
</organism>
<name>A0ABW1L7D9_9BACL</name>
<comment type="caution">
    <text evidence="2">The sequence shown here is derived from an EMBL/GenBank/DDBJ whole genome shotgun (WGS) entry which is preliminary data.</text>
</comment>
<protein>
    <recommendedName>
        <fullName evidence="4">MotA/TolQ/ExbB proton channel domain-containing protein</fullName>
    </recommendedName>
</protein>
<evidence type="ECO:0008006" key="4">
    <source>
        <dbReference type="Google" id="ProtNLM"/>
    </source>
</evidence>
<gene>
    <name evidence="2" type="ORF">ACFPYN_09530</name>
</gene>
<evidence type="ECO:0000313" key="3">
    <source>
        <dbReference type="Proteomes" id="UP001596170"/>
    </source>
</evidence>
<dbReference type="Proteomes" id="UP001596170">
    <property type="component" value="Unassembled WGS sequence"/>
</dbReference>